<dbReference type="CDD" id="cd06587">
    <property type="entry name" value="VOC"/>
    <property type="match status" value="1"/>
</dbReference>
<dbReference type="RefSeq" id="WP_327598721.1">
    <property type="nucleotide sequence ID" value="NZ_JAYXHS010000001.1"/>
</dbReference>
<proteinExistence type="predicted"/>
<dbReference type="Gene3D" id="3.10.180.10">
    <property type="entry name" value="2,3-Dihydroxybiphenyl 1,2-Dioxygenase, domain 1"/>
    <property type="match status" value="1"/>
</dbReference>
<reference evidence="1 2" key="1">
    <citation type="submission" date="2024-01" db="EMBL/GenBank/DDBJ databases">
        <title>Uliginosibacterium soil sp. nov.</title>
        <authorList>
            <person name="Lv Y."/>
        </authorList>
    </citation>
    <scope>NUCLEOTIDE SEQUENCE [LARGE SCALE GENOMIC DNA]</scope>
    <source>
        <strain evidence="1 2">H3</strain>
    </source>
</reference>
<name>A0ABU6K1G0_9RHOO</name>
<dbReference type="EMBL" id="JAYXHS010000001">
    <property type="protein sequence ID" value="MEC5385773.1"/>
    <property type="molecule type" value="Genomic_DNA"/>
</dbReference>
<dbReference type="SUPFAM" id="SSF54593">
    <property type="entry name" value="Glyoxalase/Bleomycin resistance protein/Dihydroxybiphenyl dioxygenase"/>
    <property type="match status" value="1"/>
</dbReference>
<evidence type="ECO:0000313" key="1">
    <source>
        <dbReference type="EMBL" id="MEC5385773.1"/>
    </source>
</evidence>
<dbReference type="InterPro" id="IPR029068">
    <property type="entry name" value="Glyas_Bleomycin-R_OHBP_Dase"/>
</dbReference>
<gene>
    <name evidence="1" type="ORF">VVD49_08560</name>
</gene>
<accession>A0ABU6K1G0</accession>
<organism evidence="1 2">
    <name type="scientific">Uliginosibacterium silvisoli</name>
    <dbReference type="NCBI Taxonomy" id="3114758"/>
    <lineage>
        <taxon>Bacteria</taxon>
        <taxon>Pseudomonadati</taxon>
        <taxon>Pseudomonadota</taxon>
        <taxon>Betaproteobacteria</taxon>
        <taxon>Rhodocyclales</taxon>
        <taxon>Zoogloeaceae</taxon>
        <taxon>Uliginosibacterium</taxon>
    </lineage>
</organism>
<keyword evidence="2" id="KW-1185">Reference proteome</keyword>
<sequence>MTIRNALASVAVSNISAASQWYEQLFGRPADSQPMPELAEWRFERGGWLQVYEQPKMAGKGSVTLAVSDIAEQAEHLDTMGVDTSHRSSSALVNTLMITDPDGNHIAFAQAIDPSLAQ</sequence>
<dbReference type="Proteomes" id="UP001331561">
    <property type="component" value="Unassembled WGS sequence"/>
</dbReference>
<comment type="caution">
    <text evidence="1">The sequence shown here is derived from an EMBL/GenBank/DDBJ whole genome shotgun (WGS) entry which is preliminary data.</text>
</comment>
<protein>
    <submittedName>
        <fullName evidence="1">VOC family protein</fullName>
    </submittedName>
</protein>
<evidence type="ECO:0000313" key="2">
    <source>
        <dbReference type="Proteomes" id="UP001331561"/>
    </source>
</evidence>